<evidence type="ECO:0000256" key="3">
    <source>
        <dbReference type="ARBA" id="ARBA00022692"/>
    </source>
</evidence>
<reference evidence="10" key="1">
    <citation type="journal article" date="2022" name="bioRxiv">
        <title>Sequencing and chromosome-scale assembly of the giantPleurodeles waltlgenome.</title>
        <authorList>
            <person name="Brown T."/>
            <person name="Elewa A."/>
            <person name="Iarovenko S."/>
            <person name="Subramanian E."/>
            <person name="Araus A.J."/>
            <person name="Petzold A."/>
            <person name="Susuki M."/>
            <person name="Suzuki K.-i.T."/>
            <person name="Hayashi T."/>
            <person name="Toyoda A."/>
            <person name="Oliveira C."/>
            <person name="Osipova E."/>
            <person name="Leigh N.D."/>
            <person name="Simon A."/>
            <person name="Yun M.H."/>
        </authorList>
    </citation>
    <scope>NUCLEOTIDE SEQUENCE</scope>
    <source>
        <strain evidence="10">20211129_DDA</strain>
        <tissue evidence="10">Liver</tissue>
    </source>
</reference>
<evidence type="ECO:0000256" key="8">
    <source>
        <dbReference type="SAM" id="MobiDB-lite"/>
    </source>
</evidence>
<dbReference type="GO" id="GO:0005789">
    <property type="term" value="C:endoplasmic reticulum membrane"/>
    <property type="evidence" value="ECO:0007669"/>
    <property type="project" value="UniProtKB-SubCell"/>
</dbReference>
<dbReference type="GO" id="GO:0030258">
    <property type="term" value="P:lipid modification"/>
    <property type="evidence" value="ECO:0007669"/>
    <property type="project" value="TreeGrafter"/>
</dbReference>
<comment type="subcellular location">
    <subcellularLocation>
        <location evidence="1">Endoplasmic reticulum membrane</location>
        <topology evidence="1">Multi-pass membrane protein</topology>
    </subcellularLocation>
</comment>
<protein>
    <recommendedName>
        <fullName evidence="12">Lysophospholipid acyltransferase 2</fullName>
    </recommendedName>
</protein>
<comment type="caution">
    <text evidence="10">The sequence shown here is derived from an EMBL/GenBank/DDBJ whole genome shotgun (WGS) entry which is preliminary data.</text>
</comment>
<evidence type="ECO:0000313" key="11">
    <source>
        <dbReference type="Proteomes" id="UP001066276"/>
    </source>
</evidence>
<keyword evidence="5 9" id="KW-1133">Transmembrane helix</keyword>
<feature type="transmembrane region" description="Helical" evidence="9">
    <location>
        <begin position="63"/>
        <end position="96"/>
    </location>
</feature>
<evidence type="ECO:0000313" key="10">
    <source>
        <dbReference type="EMBL" id="KAJ1176035.1"/>
    </source>
</evidence>
<feature type="transmembrane region" description="Helical" evidence="9">
    <location>
        <begin position="366"/>
        <end position="388"/>
    </location>
</feature>
<dbReference type="Pfam" id="PF03062">
    <property type="entry name" value="MBOAT"/>
    <property type="match status" value="1"/>
</dbReference>
<evidence type="ECO:0000256" key="4">
    <source>
        <dbReference type="ARBA" id="ARBA00022824"/>
    </source>
</evidence>
<evidence type="ECO:0000256" key="7">
    <source>
        <dbReference type="ARBA" id="ARBA00023315"/>
    </source>
</evidence>
<feature type="region of interest" description="Disordered" evidence="8">
    <location>
        <begin position="473"/>
        <end position="512"/>
    </location>
</feature>
<gene>
    <name evidence="10" type="ORF">NDU88_001319</name>
</gene>
<dbReference type="PANTHER" id="PTHR13906:SF4">
    <property type="entry name" value="LYSOPHOSPHOLIPID ACYLTRANSFERASE 6"/>
    <property type="match status" value="1"/>
</dbReference>
<feature type="transmembrane region" description="Helical" evidence="9">
    <location>
        <begin position="33"/>
        <end position="51"/>
    </location>
</feature>
<evidence type="ECO:0000256" key="1">
    <source>
        <dbReference type="ARBA" id="ARBA00004477"/>
    </source>
</evidence>
<sequence length="512" mass="57661">MGSSSTAAEMEGPGLLLALMRELRGLPDKQKDFLICQLSALCAAFLFRRYLHPMYTSPAIRHAVATLLGLYICMFCFGWYTALLVGDVLLCYGILLAVDRKHVHIYSLAAAMCCLVAVQVMYYMGDDKESSEITGAIMIITQKITRVAFELHDGTAKMAESLNPGQKLRAIRRLPGPLEYLSYHFNFLGIVAGPLCSFNDYVAFIGGRCYWNKEKSTSGSLEPSPTSAVMDKLGRCCLLLGLHLTLSKAFPITYNLDESFLATAHLPQRLGYVYLSMLACRPKYYFLWTMADAINNAAGFGFSGYNKDGKPCWDLLTNLNIFRIETSTSLKMLIDNWNIHTSAWLKEICYERCPVHPMLATFLLSALWHGVFPGYYLAFLSALIMSLAGQAVRRNFRHHFLHSVARKRFYDVLTWMATQVSISYTLTPFILLSLEPSLRFYRSWWYIFHILALLLILLLPQKRVSFPHESSKAGSLPLGNNGPLHQNGATATGNNIDPPEKMLHRQHKPVCL</sequence>
<keyword evidence="11" id="KW-1185">Reference proteome</keyword>
<feature type="compositionally biased region" description="Polar residues" evidence="8">
    <location>
        <begin position="483"/>
        <end position="495"/>
    </location>
</feature>
<proteinExistence type="predicted"/>
<evidence type="ECO:0000256" key="5">
    <source>
        <dbReference type="ARBA" id="ARBA00022989"/>
    </source>
</evidence>
<keyword evidence="3 9" id="KW-0812">Transmembrane</keyword>
<dbReference type="PANTHER" id="PTHR13906">
    <property type="entry name" value="PORCUPINE"/>
    <property type="match status" value="1"/>
</dbReference>
<keyword evidence="7" id="KW-0012">Acyltransferase</keyword>
<dbReference type="AlphaFoldDB" id="A0AAV7TH89"/>
<name>A0AAV7TH89_PLEWA</name>
<feature type="transmembrane region" description="Helical" evidence="9">
    <location>
        <begin position="443"/>
        <end position="460"/>
    </location>
</feature>
<evidence type="ECO:0008006" key="12">
    <source>
        <dbReference type="Google" id="ProtNLM"/>
    </source>
</evidence>
<feature type="transmembrane region" description="Helical" evidence="9">
    <location>
        <begin position="103"/>
        <end position="124"/>
    </location>
</feature>
<keyword evidence="2" id="KW-0808">Transferase</keyword>
<dbReference type="InterPro" id="IPR049941">
    <property type="entry name" value="LPLAT_7/PORCN-like"/>
</dbReference>
<accession>A0AAV7TH89</accession>
<dbReference type="EMBL" id="JANPWB010000006">
    <property type="protein sequence ID" value="KAJ1176035.1"/>
    <property type="molecule type" value="Genomic_DNA"/>
</dbReference>
<dbReference type="InterPro" id="IPR004299">
    <property type="entry name" value="MBOAT_fam"/>
</dbReference>
<evidence type="ECO:0000256" key="9">
    <source>
        <dbReference type="SAM" id="Phobius"/>
    </source>
</evidence>
<organism evidence="10 11">
    <name type="scientific">Pleurodeles waltl</name>
    <name type="common">Iberian ribbed newt</name>
    <dbReference type="NCBI Taxonomy" id="8319"/>
    <lineage>
        <taxon>Eukaryota</taxon>
        <taxon>Metazoa</taxon>
        <taxon>Chordata</taxon>
        <taxon>Craniata</taxon>
        <taxon>Vertebrata</taxon>
        <taxon>Euteleostomi</taxon>
        <taxon>Amphibia</taxon>
        <taxon>Batrachia</taxon>
        <taxon>Caudata</taxon>
        <taxon>Salamandroidea</taxon>
        <taxon>Salamandridae</taxon>
        <taxon>Pleurodelinae</taxon>
        <taxon>Pleurodeles</taxon>
    </lineage>
</organism>
<dbReference type="Proteomes" id="UP001066276">
    <property type="component" value="Chromosome 3_2"/>
</dbReference>
<keyword evidence="6 9" id="KW-0472">Membrane</keyword>
<feature type="transmembrane region" description="Helical" evidence="9">
    <location>
        <begin position="409"/>
        <end position="431"/>
    </location>
</feature>
<evidence type="ECO:0000256" key="2">
    <source>
        <dbReference type="ARBA" id="ARBA00022679"/>
    </source>
</evidence>
<dbReference type="GO" id="GO:0016746">
    <property type="term" value="F:acyltransferase activity"/>
    <property type="evidence" value="ECO:0007669"/>
    <property type="project" value="UniProtKB-KW"/>
</dbReference>
<evidence type="ECO:0000256" key="6">
    <source>
        <dbReference type="ARBA" id="ARBA00023136"/>
    </source>
</evidence>
<keyword evidence="4" id="KW-0256">Endoplasmic reticulum</keyword>